<evidence type="ECO:0000256" key="4">
    <source>
        <dbReference type="ARBA" id="ARBA00022989"/>
    </source>
</evidence>
<proteinExistence type="predicted"/>
<feature type="region of interest" description="Disordered" evidence="6">
    <location>
        <begin position="105"/>
        <end position="131"/>
    </location>
</feature>
<evidence type="ECO:0000256" key="2">
    <source>
        <dbReference type="ARBA" id="ARBA00022475"/>
    </source>
</evidence>
<dbReference type="InParanoid" id="A0A6C2YLM6"/>
<name>A0A6C2YLM6_9BACT</name>
<evidence type="ECO:0000256" key="5">
    <source>
        <dbReference type="ARBA" id="ARBA00023136"/>
    </source>
</evidence>
<feature type="transmembrane region" description="Helical" evidence="7">
    <location>
        <begin position="7"/>
        <end position="29"/>
    </location>
</feature>
<accession>A0A6C2YLM6</accession>
<dbReference type="KEGG" id="tim:GMBLW1_17390"/>
<feature type="compositionally biased region" description="Low complexity" evidence="6">
    <location>
        <begin position="113"/>
        <end position="131"/>
    </location>
</feature>
<evidence type="ECO:0000256" key="6">
    <source>
        <dbReference type="SAM" id="MobiDB-lite"/>
    </source>
</evidence>
<keyword evidence="4 7" id="KW-1133">Transmembrane helix</keyword>
<dbReference type="Pfam" id="PF12823">
    <property type="entry name" value="DUF3817"/>
    <property type="match status" value="1"/>
</dbReference>
<protein>
    <recommendedName>
        <fullName evidence="8">DUF3817 domain-containing protein</fullName>
    </recommendedName>
</protein>
<feature type="domain" description="DUF3817" evidence="8">
    <location>
        <begin position="6"/>
        <end position="93"/>
    </location>
</feature>
<dbReference type="PANTHER" id="PTHR40077:SF1">
    <property type="entry name" value="MEMBRANE PROTEIN"/>
    <property type="match status" value="1"/>
</dbReference>
<gene>
    <name evidence="9" type="ORF">GMBLW1_17390</name>
</gene>
<evidence type="ECO:0000313" key="9">
    <source>
        <dbReference type="EMBL" id="VIP02221.1"/>
    </source>
</evidence>
<reference evidence="9" key="1">
    <citation type="submission" date="2019-04" db="EMBL/GenBank/DDBJ databases">
        <authorList>
            <consortium name="Science for Life Laboratories"/>
        </authorList>
    </citation>
    <scope>NUCLEOTIDE SEQUENCE</scope>
    <source>
        <strain evidence="9">MBLW1</strain>
    </source>
</reference>
<dbReference type="AlphaFoldDB" id="A0A6C2YLM6"/>
<feature type="transmembrane region" description="Helical" evidence="7">
    <location>
        <begin position="41"/>
        <end position="61"/>
    </location>
</feature>
<dbReference type="GO" id="GO:0005886">
    <property type="term" value="C:plasma membrane"/>
    <property type="evidence" value="ECO:0007669"/>
    <property type="project" value="UniProtKB-SubCell"/>
</dbReference>
<dbReference type="Proteomes" id="UP000464378">
    <property type="component" value="Chromosome"/>
</dbReference>
<sequence length="131" mass="14235">MRSPFRLLRLIALLEGCSFLFLLGLAMPLKYAAGQSIAVSIVGPIHGLMVILFWITLVITARRVSMRTERIIEGFTSSLLPLGGFVFDRSLQRDELAWRFSSESHLPARGDSPADSANASNASQSANAGGR</sequence>
<keyword evidence="5 7" id="KW-0472">Membrane</keyword>
<evidence type="ECO:0000256" key="7">
    <source>
        <dbReference type="SAM" id="Phobius"/>
    </source>
</evidence>
<dbReference type="EMBL" id="LR593887">
    <property type="protein sequence ID" value="VTS00750.1"/>
    <property type="molecule type" value="Genomic_DNA"/>
</dbReference>
<dbReference type="NCBIfam" id="TIGR03954">
    <property type="entry name" value="integ_memb_HG"/>
    <property type="match status" value="1"/>
</dbReference>
<evidence type="ECO:0000256" key="3">
    <source>
        <dbReference type="ARBA" id="ARBA00022692"/>
    </source>
</evidence>
<keyword evidence="10" id="KW-1185">Reference proteome</keyword>
<dbReference type="PANTHER" id="PTHR40077">
    <property type="entry name" value="MEMBRANE PROTEIN-RELATED"/>
    <property type="match status" value="1"/>
</dbReference>
<evidence type="ECO:0000259" key="8">
    <source>
        <dbReference type="Pfam" id="PF12823"/>
    </source>
</evidence>
<comment type="subcellular location">
    <subcellularLocation>
        <location evidence="1">Cell membrane</location>
        <topology evidence="1">Multi-pass membrane protein</topology>
    </subcellularLocation>
</comment>
<evidence type="ECO:0000313" key="10">
    <source>
        <dbReference type="Proteomes" id="UP000464378"/>
    </source>
</evidence>
<organism evidence="9">
    <name type="scientific">Tuwongella immobilis</name>
    <dbReference type="NCBI Taxonomy" id="692036"/>
    <lineage>
        <taxon>Bacteria</taxon>
        <taxon>Pseudomonadati</taxon>
        <taxon>Planctomycetota</taxon>
        <taxon>Planctomycetia</taxon>
        <taxon>Gemmatales</taxon>
        <taxon>Gemmataceae</taxon>
        <taxon>Tuwongella</taxon>
    </lineage>
</organism>
<evidence type="ECO:0000256" key="1">
    <source>
        <dbReference type="ARBA" id="ARBA00004651"/>
    </source>
</evidence>
<keyword evidence="3 7" id="KW-0812">Transmembrane</keyword>
<dbReference type="EMBL" id="LR586016">
    <property type="protein sequence ID" value="VIP02221.1"/>
    <property type="molecule type" value="Genomic_DNA"/>
</dbReference>
<keyword evidence="2" id="KW-1003">Cell membrane</keyword>
<dbReference type="InterPro" id="IPR023845">
    <property type="entry name" value="DUF3817_TM"/>
</dbReference>
<dbReference type="RefSeq" id="WP_162657418.1">
    <property type="nucleotide sequence ID" value="NZ_LR593887.1"/>
</dbReference>